<organism evidence="9 10">
    <name type="scientific">Camellia sinensis</name>
    <name type="common">Tea plant</name>
    <name type="synonym">Thea sinensis</name>
    <dbReference type="NCBI Taxonomy" id="4442"/>
    <lineage>
        <taxon>Eukaryota</taxon>
        <taxon>Viridiplantae</taxon>
        <taxon>Streptophyta</taxon>
        <taxon>Embryophyta</taxon>
        <taxon>Tracheophyta</taxon>
        <taxon>Spermatophyta</taxon>
        <taxon>Magnoliopsida</taxon>
        <taxon>eudicotyledons</taxon>
        <taxon>Gunneridae</taxon>
        <taxon>Pentapetalae</taxon>
        <taxon>asterids</taxon>
        <taxon>Ericales</taxon>
        <taxon>Theaceae</taxon>
        <taxon>Camellia</taxon>
    </lineage>
</organism>
<accession>A0A7J7FYZ9</accession>
<keyword evidence="10" id="KW-1185">Reference proteome</keyword>
<evidence type="ECO:0000256" key="1">
    <source>
        <dbReference type="ARBA" id="ARBA00022679"/>
    </source>
</evidence>
<dbReference type="PROSITE" id="PS50994">
    <property type="entry name" value="INTEGRASE"/>
    <property type="match status" value="1"/>
</dbReference>
<dbReference type="EMBL" id="JACBKZ010000014">
    <property type="protein sequence ID" value="KAF5932808.1"/>
    <property type="molecule type" value="Genomic_DNA"/>
</dbReference>
<reference evidence="10" key="1">
    <citation type="journal article" date="2020" name="Nat. Commun.">
        <title>Genome assembly of wild tea tree DASZ reveals pedigree and selection history of tea varieties.</title>
        <authorList>
            <person name="Zhang W."/>
            <person name="Zhang Y."/>
            <person name="Qiu H."/>
            <person name="Guo Y."/>
            <person name="Wan H."/>
            <person name="Zhang X."/>
            <person name="Scossa F."/>
            <person name="Alseekh S."/>
            <person name="Zhang Q."/>
            <person name="Wang P."/>
            <person name="Xu L."/>
            <person name="Schmidt M.H."/>
            <person name="Jia X."/>
            <person name="Li D."/>
            <person name="Zhu A."/>
            <person name="Guo F."/>
            <person name="Chen W."/>
            <person name="Ni D."/>
            <person name="Usadel B."/>
            <person name="Fernie A.R."/>
            <person name="Wen W."/>
        </authorList>
    </citation>
    <scope>NUCLEOTIDE SEQUENCE [LARGE SCALE GENOMIC DNA]</scope>
    <source>
        <strain evidence="10">cv. G240</strain>
    </source>
</reference>
<dbReference type="GO" id="GO:0003676">
    <property type="term" value="F:nucleic acid binding"/>
    <property type="evidence" value="ECO:0007669"/>
    <property type="project" value="InterPro"/>
</dbReference>
<feature type="compositionally biased region" description="Low complexity" evidence="7">
    <location>
        <begin position="45"/>
        <end position="58"/>
    </location>
</feature>
<dbReference type="Gene3D" id="3.30.420.10">
    <property type="entry name" value="Ribonuclease H-like superfamily/Ribonuclease H"/>
    <property type="match status" value="1"/>
</dbReference>
<dbReference type="GO" id="GO:0016787">
    <property type="term" value="F:hydrolase activity"/>
    <property type="evidence" value="ECO:0007669"/>
    <property type="project" value="UniProtKB-KW"/>
</dbReference>
<keyword evidence="4" id="KW-0255">Endonuclease</keyword>
<evidence type="ECO:0000256" key="4">
    <source>
        <dbReference type="ARBA" id="ARBA00022759"/>
    </source>
</evidence>
<feature type="compositionally biased region" description="Acidic residues" evidence="7">
    <location>
        <begin position="400"/>
        <end position="414"/>
    </location>
</feature>
<evidence type="ECO:0000313" key="10">
    <source>
        <dbReference type="Proteomes" id="UP000593564"/>
    </source>
</evidence>
<evidence type="ECO:0000256" key="7">
    <source>
        <dbReference type="SAM" id="MobiDB-lite"/>
    </source>
</evidence>
<evidence type="ECO:0000256" key="5">
    <source>
        <dbReference type="ARBA" id="ARBA00022801"/>
    </source>
</evidence>
<dbReference type="InterPro" id="IPR001584">
    <property type="entry name" value="Integrase_cat-core"/>
</dbReference>
<evidence type="ECO:0000256" key="3">
    <source>
        <dbReference type="ARBA" id="ARBA00022722"/>
    </source>
</evidence>
<keyword evidence="3" id="KW-0540">Nuclease</keyword>
<feature type="region of interest" description="Disordered" evidence="7">
    <location>
        <begin position="333"/>
        <end position="359"/>
    </location>
</feature>
<gene>
    <name evidence="9" type="ORF">HYC85_028979</name>
</gene>
<dbReference type="InterPro" id="IPR043502">
    <property type="entry name" value="DNA/RNA_pol_sf"/>
</dbReference>
<dbReference type="InterPro" id="IPR012337">
    <property type="entry name" value="RNaseH-like_sf"/>
</dbReference>
<keyword evidence="6" id="KW-0695">RNA-directed DNA polymerase</keyword>
<feature type="domain" description="Integrase catalytic" evidence="8">
    <location>
        <begin position="732"/>
        <end position="837"/>
    </location>
</feature>
<name>A0A7J7FYZ9_CAMSI</name>
<feature type="region of interest" description="Disordered" evidence="7">
    <location>
        <begin position="36"/>
        <end position="67"/>
    </location>
</feature>
<dbReference type="InterPro" id="IPR036397">
    <property type="entry name" value="RNaseH_sf"/>
</dbReference>
<dbReference type="CDD" id="cd09274">
    <property type="entry name" value="RNase_HI_RT_Ty3"/>
    <property type="match status" value="1"/>
</dbReference>
<dbReference type="GO" id="GO:0004519">
    <property type="term" value="F:endonuclease activity"/>
    <property type="evidence" value="ECO:0007669"/>
    <property type="project" value="UniProtKB-KW"/>
</dbReference>
<dbReference type="PANTHER" id="PTHR48475">
    <property type="entry name" value="RIBONUCLEASE H"/>
    <property type="match status" value="1"/>
</dbReference>
<dbReference type="Proteomes" id="UP000593564">
    <property type="component" value="Unassembled WGS sequence"/>
</dbReference>
<dbReference type="InterPro" id="IPR041373">
    <property type="entry name" value="RT_RNaseH"/>
</dbReference>
<dbReference type="AlphaFoldDB" id="A0A7J7FYZ9"/>
<dbReference type="GO" id="GO:0015074">
    <property type="term" value="P:DNA integration"/>
    <property type="evidence" value="ECO:0007669"/>
    <property type="project" value="InterPro"/>
</dbReference>
<keyword evidence="5" id="KW-0378">Hydrolase</keyword>
<feature type="region of interest" description="Disordered" evidence="7">
    <location>
        <begin position="398"/>
        <end position="430"/>
    </location>
</feature>
<protein>
    <recommendedName>
        <fullName evidence="8">Integrase catalytic domain-containing protein</fullName>
    </recommendedName>
</protein>
<proteinExistence type="predicted"/>
<keyword evidence="2" id="KW-0548">Nucleotidyltransferase</keyword>
<dbReference type="Pfam" id="PF17917">
    <property type="entry name" value="RT_RNaseH"/>
    <property type="match status" value="1"/>
</dbReference>
<dbReference type="PANTHER" id="PTHR48475:SF1">
    <property type="entry name" value="RNASE H TYPE-1 DOMAIN-CONTAINING PROTEIN"/>
    <property type="match status" value="1"/>
</dbReference>
<dbReference type="SUPFAM" id="SSF53098">
    <property type="entry name" value="Ribonuclease H-like"/>
    <property type="match status" value="1"/>
</dbReference>
<sequence length="837" mass="93782">MAIEIRSNSAGQIQDAAHRPGIQIEDAMKQGLINHEKEQPKRSFTRSSNAATTGGTSTQPSDMSMVTTTPKTTNLLRQHLQHNFSNLKPSGPRPKGLHPALYAPLEKPNVTINPLLPHNQAPPPWQINRIHTLAVPYGPSIYITPSHLPKLALFIPKCTDLCMMSALSLQPEPVVVTVEDEERSIDNSRWLSDEPNIDEGTEVKLREQKVGTAAMAGTANMKGKLPESTGKEQLAQELGIVSTVHTEQEATLVRHRQEISEGEGLPDNTWYVEEIDHMTRSCNYFKPPHLDQPEASGKDKEREDFTFCGFHEPWFNSEKQRVPGFEIFFNLQLQESDTEEQTEPTAEATKSTESDSNSSELEVGAALACLLSDPQINPESLGDDLTLEEGFLSISSELGSELESDSSESVESESDSGSSESRFGIPGVDNPNVEVVTEEFDKLDFMNENATAEEERFVKPLVDEIIPINVGTEKDPHLVQIGSTLSSEERERLVALLKDFKDIFAWSYEDIPRIDPEIVQHRILLTPRDQNKASPKDTFPLSHINELVDFTTGHALLSFIGWIFQRGIEVDPSKIKVILEMPPPRTENEVQGFLNQAVPTKPTRVVATRAGEAVDFVFISNGHSDVMHLAQESKDRVEKAIYYLSKKMLDYETCYTSLEKACLALVWATKKFRHYLLAHSVILVSRLDPIKYLFEKPTLTGRLARWLLLLSEFDLKCVTRKFVKGRAVAEFLEDYPVEGDEAVDYIFPDESGKLTSLGQVTPKGSNGHEYILVAIDYFTKWVEAQSYAVLKAMHVAKFIRNNIICRYGVPNEIISDNGSHFKKEVDRLVGEIQHGFS</sequence>
<evidence type="ECO:0000259" key="8">
    <source>
        <dbReference type="PROSITE" id="PS50994"/>
    </source>
</evidence>
<evidence type="ECO:0000256" key="6">
    <source>
        <dbReference type="ARBA" id="ARBA00022918"/>
    </source>
</evidence>
<dbReference type="GO" id="GO:0003964">
    <property type="term" value="F:RNA-directed DNA polymerase activity"/>
    <property type="evidence" value="ECO:0007669"/>
    <property type="project" value="UniProtKB-KW"/>
</dbReference>
<evidence type="ECO:0000313" key="9">
    <source>
        <dbReference type="EMBL" id="KAF5932808.1"/>
    </source>
</evidence>
<comment type="caution">
    <text evidence="9">The sequence shown here is derived from an EMBL/GenBank/DDBJ whole genome shotgun (WGS) entry which is preliminary data.</text>
</comment>
<keyword evidence="1" id="KW-0808">Transferase</keyword>
<dbReference type="SUPFAM" id="SSF56672">
    <property type="entry name" value="DNA/RNA polymerases"/>
    <property type="match status" value="1"/>
</dbReference>
<reference evidence="9 10" key="2">
    <citation type="submission" date="2020-07" db="EMBL/GenBank/DDBJ databases">
        <title>Genome assembly of wild tea tree DASZ reveals pedigree and selection history of tea varieties.</title>
        <authorList>
            <person name="Zhang W."/>
        </authorList>
    </citation>
    <scope>NUCLEOTIDE SEQUENCE [LARGE SCALE GENOMIC DNA]</scope>
    <source>
        <strain evidence="10">cv. G240</strain>
        <tissue evidence="9">Leaf</tissue>
    </source>
</reference>
<evidence type="ECO:0000256" key="2">
    <source>
        <dbReference type="ARBA" id="ARBA00022695"/>
    </source>
</evidence>